<organism evidence="11 12">
    <name type="scientific">Streptomyces kronopolitis</name>
    <dbReference type="NCBI Taxonomy" id="1612435"/>
    <lineage>
        <taxon>Bacteria</taxon>
        <taxon>Bacillati</taxon>
        <taxon>Actinomycetota</taxon>
        <taxon>Actinomycetes</taxon>
        <taxon>Kitasatosporales</taxon>
        <taxon>Streptomycetaceae</taxon>
        <taxon>Streptomyces</taxon>
    </lineage>
</organism>
<keyword evidence="12" id="KW-1185">Reference proteome</keyword>
<dbReference type="InterPro" id="IPR004821">
    <property type="entry name" value="Cyt_trans-like"/>
</dbReference>
<comment type="function">
    <text evidence="9">Reversibly transfers an adenylyl group from ATP to 4'-phosphopantetheine, yielding dephospho-CoA (dPCoA) and pyrophosphate.</text>
</comment>
<feature type="binding site" evidence="9">
    <location>
        <position position="115"/>
    </location>
    <ligand>
        <name>substrate</name>
    </ligand>
</feature>
<comment type="similarity">
    <text evidence="9">Belongs to the bacterial CoaD family.</text>
</comment>
<feature type="binding site" evidence="9">
    <location>
        <position position="126"/>
    </location>
    <ligand>
        <name>ATP</name>
        <dbReference type="ChEBI" id="CHEBI:30616"/>
    </ligand>
</feature>
<evidence type="ECO:0000256" key="1">
    <source>
        <dbReference type="ARBA" id="ARBA00022490"/>
    </source>
</evidence>
<evidence type="ECO:0000256" key="6">
    <source>
        <dbReference type="ARBA" id="ARBA00022842"/>
    </source>
</evidence>
<dbReference type="NCBIfam" id="TIGR00125">
    <property type="entry name" value="cyt_tran_rel"/>
    <property type="match status" value="1"/>
</dbReference>
<reference evidence="12" key="1">
    <citation type="journal article" date="2019" name="Int. J. Syst. Evol. Microbiol.">
        <title>The Global Catalogue of Microorganisms (GCM) 10K type strain sequencing project: providing services to taxonomists for standard genome sequencing and annotation.</title>
        <authorList>
            <consortium name="The Broad Institute Genomics Platform"/>
            <consortium name="The Broad Institute Genome Sequencing Center for Infectious Disease"/>
            <person name="Wu L."/>
            <person name="Ma J."/>
        </authorList>
    </citation>
    <scope>NUCLEOTIDE SEQUENCE [LARGE SCALE GENOMIC DNA]</scope>
    <source>
        <strain evidence="12">CGMCC 4.7323</strain>
    </source>
</reference>
<protein>
    <recommendedName>
        <fullName evidence="9">Phosphopantetheine adenylyltransferase</fullName>
        <ecNumber evidence="9">2.7.7.3</ecNumber>
    </recommendedName>
    <alternativeName>
        <fullName evidence="9">Dephospho-CoA pyrophosphorylase</fullName>
    </alternativeName>
    <alternativeName>
        <fullName evidence="9">Pantetheine-phosphate adenylyltransferase</fullName>
        <shortName evidence="9">PPAT</shortName>
    </alternativeName>
</protein>
<comment type="cofactor">
    <cofactor evidence="9">
        <name>Mg(2+)</name>
        <dbReference type="ChEBI" id="CHEBI:18420"/>
    </cofactor>
</comment>
<dbReference type="Gene3D" id="3.40.50.620">
    <property type="entry name" value="HUPs"/>
    <property type="match status" value="1"/>
</dbReference>
<dbReference type="EC" id="2.7.7.3" evidence="9"/>
<dbReference type="InterPro" id="IPR014729">
    <property type="entry name" value="Rossmann-like_a/b/a_fold"/>
</dbReference>
<comment type="pathway">
    <text evidence="9">Cofactor biosynthesis; coenzyme A biosynthesis; CoA from (R)-pantothenate: step 4/5.</text>
</comment>
<dbReference type="SUPFAM" id="SSF52374">
    <property type="entry name" value="Nucleotidylyl transferase"/>
    <property type="match status" value="1"/>
</dbReference>
<evidence type="ECO:0000256" key="8">
    <source>
        <dbReference type="ARBA" id="ARBA00029346"/>
    </source>
</evidence>
<keyword evidence="1 9" id="KW-0963">Cytoplasm</keyword>
<dbReference type="Proteomes" id="UP000600080">
    <property type="component" value="Unassembled WGS sequence"/>
</dbReference>
<keyword evidence="6 9" id="KW-0460">Magnesium</keyword>
<dbReference type="PRINTS" id="PR01020">
    <property type="entry name" value="LPSBIOSNTHSS"/>
</dbReference>
<keyword evidence="5 9" id="KW-0067">ATP-binding</keyword>
<comment type="subunit">
    <text evidence="9">Homohexamer.</text>
</comment>
<comment type="catalytic activity">
    <reaction evidence="8 9">
        <text>(R)-4'-phosphopantetheine + ATP + H(+) = 3'-dephospho-CoA + diphosphate</text>
        <dbReference type="Rhea" id="RHEA:19801"/>
        <dbReference type="ChEBI" id="CHEBI:15378"/>
        <dbReference type="ChEBI" id="CHEBI:30616"/>
        <dbReference type="ChEBI" id="CHEBI:33019"/>
        <dbReference type="ChEBI" id="CHEBI:57328"/>
        <dbReference type="ChEBI" id="CHEBI:61723"/>
        <dbReference type="EC" id="2.7.7.3"/>
    </reaction>
</comment>
<evidence type="ECO:0000256" key="5">
    <source>
        <dbReference type="ARBA" id="ARBA00022840"/>
    </source>
</evidence>
<dbReference type="NCBIfam" id="TIGR01510">
    <property type="entry name" value="coaD_prev_kdtB"/>
    <property type="match status" value="1"/>
</dbReference>
<comment type="caution">
    <text evidence="11">The sequence shown here is derived from an EMBL/GenBank/DDBJ whole genome shotgun (WGS) entry which is preliminary data.</text>
</comment>
<evidence type="ECO:0000256" key="3">
    <source>
        <dbReference type="ARBA" id="ARBA00022695"/>
    </source>
</evidence>
<keyword evidence="3 9" id="KW-0548">Nucleotidyltransferase</keyword>
<dbReference type="PANTHER" id="PTHR21342:SF1">
    <property type="entry name" value="PHOSPHOPANTETHEINE ADENYLYLTRANSFERASE"/>
    <property type="match status" value="1"/>
</dbReference>
<feature type="binding site" evidence="9">
    <location>
        <position position="45"/>
    </location>
    <ligand>
        <name>ATP</name>
        <dbReference type="ChEBI" id="CHEBI:30616"/>
    </ligand>
</feature>
<feature type="site" description="Transition state stabilizer" evidence="9">
    <location>
        <position position="45"/>
    </location>
</feature>
<evidence type="ECO:0000256" key="4">
    <source>
        <dbReference type="ARBA" id="ARBA00022741"/>
    </source>
</evidence>
<evidence type="ECO:0000259" key="10">
    <source>
        <dbReference type="Pfam" id="PF01467"/>
    </source>
</evidence>
<feature type="binding site" evidence="9">
    <location>
        <begin position="150"/>
        <end position="156"/>
    </location>
    <ligand>
        <name>ATP</name>
        <dbReference type="ChEBI" id="CHEBI:30616"/>
    </ligand>
</feature>
<dbReference type="CDD" id="cd02163">
    <property type="entry name" value="PPAT"/>
    <property type="match status" value="1"/>
</dbReference>
<dbReference type="HAMAP" id="MF_00151">
    <property type="entry name" value="PPAT_bact"/>
    <property type="match status" value="1"/>
</dbReference>
<dbReference type="InterPro" id="IPR001980">
    <property type="entry name" value="PPAT"/>
</dbReference>
<dbReference type="GO" id="GO:0016779">
    <property type="term" value="F:nucleotidyltransferase activity"/>
    <property type="evidence" value="ECO:0007669"/>
    <property type="project" value="UniProtKB-KW"/>
</dbReference>
<name>A0ABQ2JLK3_9ACTN</name>
<keyword evidence="4 9" id="KW-0547">Nucleotide-binding</keyword>
<keyword evidence="7 9" id="KW-0173">Coenzyme A biosynthesis</keyword>
<dbReference type="PANTHER" id="PTHR21342">
    <property type="entry name" value="PHOSPHOPANTETHEINE ADENYLYLTRANSFERASE"/>
    <property type="match status" value="1"/>
</dbReference>
<evidence type="ECO:0000256" key="9">
    <source>
        <dbReference type="HAMAP-Rule" id="MF_00151"/>
    </source>
</evidence>
<feature type="binding site" evidence="9">
    <location>
        <position position="37"/>
    </location>
    <ligand>
        <name>substrate</name>
    </ligand>
</feature>
<evidence type="ECO:0000313" key="11">
    <source>
        <dbReference type="EMBL" id="GGN50560.1"/>
    </source>
</evidence>
<feature type="binding site" evidence="9">
    <location>
        <position position="101"/>
    </location>
    <ligand>
        <name>substrate</name>
    </ligand>
</feature>
<comment type="subcellular location">
    <subcellularLocation>
        <location evidence="9">Cytoplasm</location>
    </subcellularLocation>
</comment>
<sequence>MVRSRRFDVRRIDVSKRVMTGSESEEPELRRAVCPGSFDPITNGHLDIIARASKLYDVVHVAVMINQSKQGLFTVEERIDLIRRATAEYGNVEVESFHGLLVDFCKQRDIPAIVKGLRAVSDFDYELQMAQMNNGLSGVETLFVPTNPTYSFLSSSLVKEVAAWGGDVSHLVPGFVLEALTERLRQKG</sequence>
<feature type="domain" description="Cytidyltransferase-like" evidence="10">
    <location>
        <begin position="33"/>
        <end position="160"/>
    </location>
</feature>
<feature type="binding site" evidence="9">
    <location>
        <position position="69"/>
    </location>
    <ligand>
        <name>substrate</name>
    </ligand>
</feature>
<proteinExistence type="inferred from homology"/>
<dbReference type="EMBL" id="BMND01000017">
    <property type="protein sequence ID" value="GGN50560.1"/>
    <property type="molecule type" value="Genomic_DNA"/>
</dbReference>
<gene>
    <name evidence="9 11" type="primary">coaD</name>
    <name evidence="11" type="ORF">GCM10012285_39650</name>
</gene>
<evidence type="ECO:0000313" key="12">
    <source>
        <dbReference type="Proteomes" id="UP000600080"/>
    </source>
</evidence>
<accession>A0ABQ2JLK3</accession>
<evidence type="ECO:0000256" key="2">
    <source>
        <dbReference type="ARBA" id="ARBA00022679"/>
    </source>
</evidence>
<evidence type="ECO:0000256" key="7">
    <source>
        <dbReference type="ARBA" id="ARBA00022993"/>
    </source>
</evidence>
<feature type="binding site" evidence="9">
    <location>
        <begin position="116"/>
        <end position="118"/>
    </location>
    <ligand>
        <name>ATP</name>
        <dbReference type="ChEBI" id="CHEBI:30616"/>
    </ligand>
</feature>
<keyword evidence="2 9" id="KW-0808">Transferase</keyword>
<dbReference type="Pfam" id="PF01467">
    <property type="entry name" value="CTP_transf_like"/>
    <property type="match status" value="1"/>
</dbReference>
<feature type="binding site" evidence="9">
    <location>
        <begin position="37"/>
        <end position="38"/>
    </location>
    <ligand>
        <name>ATP</name>
        <dbReference type="ChEBI" id="CHEBI:30616"/>
    </ligand>
</feature>